<name>S7VP75_9FLAO</name>
<gene>
    <name evidence="1" type="ORF">ADIWIN_3173</name>
</gene>
<dbReference type="AlphaFoldDB" id="S7VP75"/>
<organism evidence="1 2">
    <name type="scientific">Winogradskyella psychrotolerans RS-3</name>
    <dbReference type="NCBI Taxonomy" id="641526"/>
    <lineage>
        <taxon>Bacteria</taxon>
        <taxon>Pseudomonadati</taxon>
        <taxon>Bacteroidota</taxon>
        <taxon>Flavobacteriia</taxon>
        <taxon>Flavobacteriales</taxon>
        <taxon>Flavobacteriaceae</taxon>
        <taxon>Winogradskyella</taxon>
    </lineage>
</organism>
<dbReference type="STRING" id="641526.ADIWIN_3173"/>
<sequence length="186" mass="21878">MKHILLSLIVLVFTNCADKPSTESEQITAYYKGYINSDYEQIKKVLSDSLTTVFGDYITTYSHQSYYEQFKWDSIFKPVYKLDALKYEEGQFIATVSIRSLKLEFLKNTPMTCRYQFQFIAGKISRIEELDCNSVDWNVWQNEVDTLVNWIKINHPEMDGFIHDLSMQGAIDYLKAIELYKNREVD</sequence>
<evidence type="ECO:0000313" key="2">
    <source>
        <dbReference type="Proteomes" id="UP000014962"/>
    </source>
</evidence>
<dbReference type="Proteomes" id="UP000014962">
    <property type="component" value="Unassembled WGS sequence"/>
</dbReference>
<accession>S7VP75</accession>
<evidence type="ECO:0000313" key="1">
    <source>
        <dbReference type="EMBL" id="EPR71726.1"/>
    </source>
</evidence>
<comment type="caution">
    <text evidence="1">The sequence shown here is derived from an EMBL/GenBank/DDBJ whole genome shotgun (WGS) entry which is preliminary data.</text>
</comment>
<dbReference type="eggNOG" id="ENOG5032RBD">
    <property type="taxonomic scope" value="Bacteria"/>
</dbReference>
<dbReference type="EMBL" id="ATMR01000145">
    <property type="protein sequence ID" value="EPR71726.1"/>
    <property type="molecule type" value="Genomic_DNA"/>
</dbReference>
<proteinExistence type="predicted"/>
<keyword evidence="2" id="KW-1185">Reference proteome</keyword>
<dbReference type="OrthoDB" id="1121874at2"/>
<dbReference type="RefSeq" id="WP_020896873.1">
    <property type="nucleotide sequence ID" value="NZ_ATMR01000145.1"/>
</dbReference>
<reference evidence="1 2" key="1">
    <citation type="journal article" date="2013" name="Genome Announc.">
        <title>Draft Genome Sequence of Winogradskyella psychrotolerans RS-3T, Isolated from the Marine Transect of Kongsfjorden, Ny-Alesund, Svalbard, Arctic Ocean.</title>
        <authorList>
            <person name="Kumar Pinnaka A."/>
            <person name="Ara S."/>
            <person name="Singh A."/>
            <person name="Shivaji S."/>
        </authorList>
    </citation>
    <scope>NUCLEOTIDE SEQUENCE [LARGE SCALE GENOMIC DNA]</scope>
    <source>
        <strain evidence="1 2">RS-3</strain>
    </source>
</reference>
<protein>
    <submittedName>
        <fullName evidence="1">Uncharacterized protein</fullName>
    </submittedName>
</protein>